<evidence type="ECO:0000313" key="3">
    <source>
        <dbReference type="Proteomes" id="UP001501598"/>
    </source>
</evidence>
<sequence length="473" mass="52200">MTETPQLPTFPHTPFVPYDPTVQFYETAAWNFGGDAEAWEYTGWRDETAAGKTTVSLHGHLNPSPTLRLTGPDALEFLSSVCVNSFAKFRVGASRHAIMTDEQGRVAAHGMLLRLAEDDFVSYWLAPYLGYRLAQRPDLDVTAEDLTGRVFLFQLSGPRSLEVLEAATGEDLHDIAFLRHRLTSVAGAEVRIVRIGMSGTLAYELHGPVEGAIPVYSALMAAGEEYGIRRMGVQAYMCQHTEGGFGQAYYHFPLAWGDDEDLQAFFAALGFPPIGKHLRLHGSVGEDMDRRHRTPYDLGWGHMVKFDHDFVGRAALERVAAADATRMVTLVWNPDDVAEVYRSQFGPGPAHQEMSIPNHFMYEVGDPQHLQSLWADKVLVGGEDVGTSSGRCFSGHSREMLSLATVQTAHAQEGTEVVVLWGDPGTVQKEIRATVARFPYLVDPVRNERFDVSTIPGRFPARSVEPAARPAGI</sequence>
<dbReference type="PANTHER" id="PTHR43757">
    <property type="entry name" value="AMINOMETHYLTRANSFERASE"/>
    <property type="match status" value="1"/>
</dbReference>
<feature type="domain" description="GCVT N-terminal" evidence="1">
    <location>
        <begin position="38"/>
        <end position="246"/>
    </location>
</feature>
<evidence type="ECO:0000259" key="1">
    <source>
        <dbReference type="Pfam" id="PF01571"/>
    </source>
</evidence>
<name>A0ABP8RQ61_9PSEU</name>
<accession>A0ABP8RQ61</accession>
<dbReference type="InterPro" id="IPR028896">
    <property type="entry name" value="GcvT/YgfZ/DmdA"/>
</dbReference>
<dbReference type="PANTHER" id="PTHR43757:SF2">
    <property type="entry name" value="AMINOMETHYLTRANSFERASE, MITOCHONDRIAL"/>
    <property type="match status" value="1"/>
</dbReference>
<keyword evidence="3" id="KW-1185">Reference proteome</keyword>
<dbReference type="Proteomes" id="UP001501598">
    <property type="component" value="Unassembled WGS sequence"/>
</dbReference>
<dbReference type="EMBL" id="BAABGT010000028">
    <property type="protein sequence ID" value="GAA4543914.1"/>
    <property type="molecule type" value="Genomic_DNA"/>
</dbReference>
<dbReference type="InterPro" id="IPR006222">
    <property type="entry name" value="GCVT_N"/>
</dbReference>
<dbReference type="SUPFAM" id="SSF103025">
    <property type="entry name" value="Folate-binding domain"/>
    <property type="match status" value="1"/>
</dbReference>
<protein>
    <submittedName>
        <fullName evidence="2">Aminomethyltransferase family protein</fullName>
    </submittedName>
</protein>
<organism evidence="2 3">
    <name type="scientific">Pseudonocardia xishanensis</name>
    <dbReference type="NCBI Taxonomy" id="630995"/>
    <lineage>
        <taxon>Bacteria</taxon>
        <taxon>Bacillati</taxon>
        <taxon>Actinomycetota</taxon>
        <taxon>Actinomycetes</taxon>
        <taxon>Pseudonocardiales</taxon>
        <taxon>Pseudonocardiaceae</taxon>
        <taxon>Pseudonocardia</taxon>
    </lineage>
</organism>
<comment type="caution">
    <text evidence="2">The sequence shown here is derived from an EMBL/GenBank/DDBJ whole genome shotgun (WGS) entry which is preliminary data.</text>
</comment>
<proteinExistence type="predicted"/>
<gene>
    <name evidence="2" type="ORF">GCM10023175_21280</name>
</gene>
<dbReference type="Pfam" id="PF01571">
    <property type="entry name" value="GCV_T"/>
    <property type="match status" value="1"/>
</dbReference>
<dbReference type="PIRSF" id="PIRSF006487">
    <property type="entry name" value="GcvT"/>
    <property type="match status" value="1"/>
</dbReference>
<dbReference type="InterPro" id="IPR027266">
    <property type="entry name" value="TrmE/GcvT-like"/>
</dbReference>
<dbReference type="Gene3D" id="3.30.1360.120">
    <property type="entry name" value="Probable tRNA modification gtpase trme, domain 1"/>
    <property type="match status" value="1"/>
</dbReference>
<reference evidence="3" key="1">
    <citation type="journal article" date="2019" name="Int. J. Syst. Evol. Microbiol.">
        <title>The Global Catalogue of Microorganisms (GCM) 10K type strain sequencing project: providing services to taxonomists for standard genome sequencing and annotation.</title>
        <authorList>
            <consortium name="The Broad Institute Genomics Platform"/>
            <consortium name="The Broad Institute Genome Sequencing Center for Infectious Disease"/>
            <person name="Wu L."/>
            <person name="Ma J."/>
        </authorList>
    </citation>
    <scope>NUCLEOTIDE SEQUENCE [LARGE SCALE GENOMIC DNA]</scope>
    <source>
        <strain evidence="3">JCM 17906</strain>
    </source>
</reference>
<evidence type="ECO:0000313" key="2">
    <source>
        <dbReference type="EMBL" id="GAA4543914.1"/>
    </source>
</evidence>
<dbReference type="RefSeq" id="WP_345415353.1">
    <property type="nucleotide sequence ID" value="NZ_BAABGT010000028.1"/>
</dbReference>